<dbReference type="InterPro" id="IPR011993">
    <property type="entry name" value="PH-like_dom_sf"/>
</dbReference>
<feature type="compositionally biased region" description="Basic and acidic residues" evidence="7">
    <location>
        <begin position="468"/>
        <end position="479"/>
    </location>
</feature>
<dbReference type="InterPro" id="IPR000198">
    <property type="entry name" value="RhoGAP_dom"/>
</dbReference>
<dbReference type="PROSITE" id="PS50010">
    <property type="entry name" value="DH_2"/>
    <property type="match status" value="1"/>
</dbReference>
<proteinExistence type="predicted"/>
<dbReference type="SUPFAM" id="SSF69036">
    <property type="entry name" value="Bcr-Abl oncoprotein oligomerization domain"/>
    <property type="match status" value="1"/>
</dbReference>
<dbReference type="PROSITE" id="PS50003">
    <property type="entry name" value="PH_DOMAIN"/>
    <property type="match status" value="1"/>
</dbReference>
<feature type="region of interest" description="Disordered" evidence="7">
    <location>
        <begin position="77"/>
        <end position="116"/>
    </location>
</feature>
<reference evidence="12" key="1">
    <citation type="submission" date="2025-08" db="UniProtKB">
        <authorList>
            <consortium name="Ensembl"/>
        </authorList>
    </citation>
    <scope>IDENTIFICATION</scope>
</reference>
<dbReference type="CDD" id="cd00160">
    <property type="entry name" value="RhoGEF"/>
    <property type="match status" value="1"/>
</dbReference>
<dbReference type="GO" id="GO:0005085">
    <property type="term" value="F:guanyl-nucleotide exchange factor activity"/>
    <property type="evidence" value="ECO:0007669"/>
    <property type="project" value="UniProtKB-KW"/>
</dbReference>
<dbReference type="InterPro" id="IPR008936">
    <property type="entry name" value="Rho_GTPase_activation_prot"/>
</dbReference>
<keyword evidence="4" id="KW-0344">Guanine-nucleotide releasing factor</keyword>
<feature type="compositionally biased region" description="Basic and acidic residues" evidence="7">
    <location>
        <begin position="95"/>
        <end position="112"/>
    </location>
</feature>
<keyword evidence="13" id="KW-1185">Reference proteome</keyword>
<evidence type="ECO:0000256" key="2">
    <source>
        <dbReference type="ARBA" id="ARBA00004552"/>
    </source>
</evidence>
<dbReference type="InterPro" id="IPR000008">
    <property type="entry name" value="C2_dom"/>
</dbReference>
<dbReference type="Proteomes" id="UP000261640">
    <property type="component" value="Unplaced"/>
</dbReference>
<feature type="compositionally biased region" description="Polar residues" evidence="7">
    <location>
        <begin position="484"/>
        <end position="493"/>
    </location>
</feature>
<feature type="compositionally biased region" description="Polar residues" evidence="7">
    <location>
        <begin position="503"/>
        <end position="514"/>
    </location>
</feature>
<dbReference type="Pfam" id="PF00168">
    <property type="entry name" value="C2"/>
    <property type="match status" value="1"/>
</dbReference>
<dbReference type="SUPFAM" id="SSF49562">
    <property type="entry name" value="C2 domain (Calcium/lipid-binding domain, CaLB)"/>
    <property type="match status" value="1"/>
</dbReference>
<protein>
    <submittedName>
        <fullName evidence="12">Uncharacterized protein</fullName>
    </submittedName>
</protein>
<dbReference type="GO" id="GO:0035556">
    <property type="term" value="P:intracellular signal transduction"/>
    <property type="evidence" value="ECO:0007669"/>
    <property type="project" value="InterPro"/>
</dbReference>
<dbReference type="GO" id="GO:0043197">
    <property type="term" value="C:dendritic spine"/>
    <property type="evidence" value="ECO:0007669"/>
    <property type="project" value="UniProtKB-SubCell"/>
</dbReference>
<feature type="region of interest" description="Disordered" evidence="7">
    <location>
        <begin position="246"/>
        <end position="265"/>
    </location>
</feature>
<dbReference type="SUPFAM" id="SSF50729">
    <property type="entry name" value="PH domain-like"/>
    <property type="match status" value="1"/>
</dbReference>
<dbReference type="CDD" id="cd04387">
    <property type="entry name" value="RhoGAP_Bcr"/>
    <property type="match status" value="1"/>
</dbReference>
<dbReference type="PROSITE" id="PS50004">
    <property type="entry name" value="C2"/>
    <property type="match status" value="1"/>
</dbReference>
<evidence type="ECO:0000256" key="3">
    <source>
        <dbReference type="ARBA" id="ARBA00022468"/>
    </source>
</evidence>
<dbReference type="InterPro" id="IPR037769">
    <property type="entry name" value="Abr/Bcr"/>
</dbReference>
<feature type="domain" description="DH" evidence="10">
    <location>
        <begin position="526"/>
        <end position="719"/>
    </location>
</feature>
<feature type="region of interest" description="Disordered" evidence="7">
    <location>
        <begin position="129"/>
        <end position="155"/>
    </location>
</feature>
<dbReference type="PANTHER" id="PTHR23182">
    <property type="entry name" value="BREAKPOINT CLUSTER REGION PROTEIN BCR"/>
    <property type="match status" value="1"/>
</dbReference>
<evidence type="ECO:0000259" key="11">
    <source>
        <dbReference type="PROSITE" id="PS50238"/>
    </source>
</evidence>
<evidence type="ECO:0000256" key="7">
    <source>
        <dbReference type="SAM" id="MobiDB-lite"/>
    </source>
</evidence>
<dbReference type="STRING" id="205130.ENSMAMP00000030275"/>
<dbReference type="Pfam" id="PF09036">
    <property type="entry name" value="Bcr-Abl_Oligo"/>
    <property type="match status" value="1"/>
</dbReference>
<dbReference type="Gene3D" id="1.10.555.10">
    <property type="entry name" value="Rho GTPase activation protein"/>
    <property type="match status" value="1"/>
</dbReference>
<feature type="compositionally biased region" description="Low complexity" evidence="7">
    <location>
        <begin position="365"/>
        <end position="376"/>
    </location>
</feature>
<evidence type="ECO:0000256" key="1">
    <source>
        <dbReference type="ARBA" id="ARBA00004489"/>
    </source>
</evidence>
<dbReference type="GeneTree" id="ENSGT00940000153491"/>
<dbReference type="PROSITE" id="PS00741">
    <property type="entry name" value="DH_1"/>
    <property type="match status" value="1"/>
</dbReference>
<reference evidence="12" key="2">
    <citation type="submission" date="2025-09" db="UniProtKB">
        <authorList>
            <consortium name="Ensembl"/>
        </authorList>
    </citation>
    <scope>IDENTIFICATION</scope>
</reference>
<feature type="domain" description="PH" evidence="8">
    <location>
        <begin position="736"/>
        <end position="893"/>
    </location>
</feature>
<feature type="region of interest" description="Disordered" evidence="7">
    <location>
        <begin position="428"/>
        <end position="514"/>
    </location>
</feature>
<dbReference type="Pfam" id="PF00620">
    <property type="entry name" value="RhoGAP"/>
    <property type="match status" value="1"/>
</dbReference>
<evidence type="ECO:0000256" key="5">
    <source>
        <dbReference type="ARBA" id="ARBA00023018"/>
    </source>
</evidence>
<evidence type="ECO:0000256" key="6">
    <source>
        <dbReference type="ARBA" id="ARBA00023273"/>
    </source>
</evidence>
<dbReference type="InParanoid" id="A0A3Q3STD8"/>
<dbReference type="Gene3D" id="1.20.900.10">
    <property type="entry name" value="Dbl homology (DH) domain"/>
    <property type="match status" value="1"/>
</dbReference>
<dbReference type="GO" id="GO:0004674">
    <property type="term" value="F:protein serine/threonine kinase activity"/>
    <property type="evidence" value="ECO:0007669"/>
    <property type="project" value="InterPro"/>
</dbReference>
<evidence type="ECO:0000313" key="12">
    <source>
        <dbReference type="Ensembl" id="ENSMAMP00000030275.2"/>
    </source>
</evidence>
<dbReference type="FunFam" id="2.60.40.150:FF:000057">
    <property type="entry name" value="active breakpoint cluster region-related protein isoform X1"/>
    <property type="match status" value="1"/>
</dbReference>
<evidence type="ECO:0000313" key="13">
    <source>
        <dbReference type="Proteomes" id="UP000261640"/>
    </source>
</evidence>
<dbReference type="SMART" id="SM00239">
    <property type="entry name" value="C2"/>
    <property type="match status" value="1"/>
</dbReference>
<dbReference type="CDD" id="cd08686">
    <property type="entry name" value="C2_ABR"/>
    <property type="match status" value="1"/>
</dbReference>
<dbReference type="InterPro" id="IPR035899">
    <property type="entry name" value="DBL_dom_sf"/>
</dbReference>
<dbReference type="Gene3D" id="2.30.29.30">
    <property type="entry name" value="Pleckstrin-homology domain (PH domain)/Phosphotyrosine-binding domain (PTB)"/>
    <property type="match status" value="1"/>
</dbReference>
<dbReference type="GO" id="GO:0005096">
    <property type="term" value="F:GTPase activator activity"/>
    <property type="evidence" value="ECO:0007669"/>
    <property type="project" value="UniProtKB-KW"/>
</dbReference>
<dbReference type="Gene3D" id="4.10.280.30">
    <property type="entry name" value="Bcr-Abl oncoprotein oligomerisation domain"/>
    <property type="match status" value="1"/>
</dbReference>
<dbReference type="Pfam" id="PF19057">
    <property type="entry name" value="PH_19"/>
    <property type="match status" value="1"/>
</dbReference>
<dbReference type="SMART" id="SM00233">
    <property type="entry name" value="PH"/>
    <property type="match status" value="1"/>
</dbReference>
<dbReference type="Ensembl" id="ENSMAMT00000031064.2">
    <property type="protein sequence ID" value="ENSMAMP00000030275.2"/>
    <property type="gene ID" value="ENSMAMG00000020415.2"/>
</dbReference>
<dbReference type="SMART" id="SM00325">
    <property type="entry name" value="RhoGEF"/>
    <property type="match status" value="1"/>
</dbReference>
<feature type="compositionally biased region" description="Low complexity" evidence="7">
    <location>
        <begin position="388"/>
        <end position="401"/>
    </location>
</feature>
<keyword evidence="3" id="KW-0343">GTPase activation</keyword>
<dbReference type="InterPro" id="IPR036481">
    <property type="entry name" value="Bcr-Abl_oncoprot_oligo_sf"/>
</dbReference>
<name>A0A3Q3STD8_9TELE</name>
<dbReference type="InterPro" id="IPR035892">
    <property type="entry name" value="C2_domain_sf"/>
</dbReference>
<sequence length="1312" mass="148673">MVEPVGFVEAWRAQFPESDPPCMDLNSQGDIEQELDKCKLSIKHLEKEVNKERFRMIYLQTLLAKERKSYDGQRWGFRRMPQANDGDLPSGPDSQRSHKNDTPVEEQQDRGPARTVRCKLLPEVEVVDGASPAKQKSGVSPPRQESEIPDFPVGTGSVAALRSNFERIRRAHSHTAGDGRALSVMSGQEKPFYVNVEYHHERGLVKVNDKEVSDKISTLGCQAMQMERKRSLHSLPGNLSAATGDISKSVQRGRSTEGNCSYNGSYDDTEVSPHFLKDSVIRSTGGKSERQPLECQPYTSVYVGGMMTDGDTRVIHIRDRSIEEDAHLTWPRRSYSPGSFDDVGGGYTPDCSSNENLTSSEEDFSSGQSSQVSPSPTTYQMYREKSRSPSQNSQQSFESSSPPTPLSQKHLKQQVMVSEASIIGVRKMGQIWPSDRDSTTSNRTSHDNGVQGDLEPPYNETPLSYGYDLEHSEEHHPCHDPLSFTESPSSSPRLRSKTRSSHDTQSSGSLESTLSVELDQEKGLEMRKWVLSGILASEETYLSHLEALLIPMKPLRAAATTSQPMLTIQEIETIFFKVPELHEIHKDFYDALLPRIQDWSHQQCVGDLFQKLASQLGVYRAFVDNYKVAVETADKCCQANAQFAEISENLKVKSTKDCKDQSSKNSLETLLYKPVDRVTRSTLVLHDLLKHTPSSHPDYPHLQDALRISQNFLSSINEEITPRRQSMTVKKGENRQLLRDRFMVELVEGSRKLRHIFLFTDLLLCAKLKKQAAGKGQQYDCKWYIPLADLTFQTIEDCESTPIPLIQDEEIDAMKIKISQIKSEIQREKRTTKGPKVIERLRKKLSEQESLLLLMSPNMAFRVANRNGKGFTFLISSDYERAEWRDIIREQQKKCFKSFSLTSLELQMLTNSCVKLQTVHTIPMTMNKEDDESSGLYGFLNVIIHSASGIKQSLNLYCSLEVDSFGYFVNKAKTRVYRDSTEPNWNEEFEIELEGSQTLRLLCYEKCCNKTKQSKEDGEVTDKIMAKGQIKLDPQTLQNKDWQRTVITMNGVSWLSKVTTFLYRFQIEVKLSMKFTSREFSLKRMPSRKQSGVFGVKINVVTKRERSKVPLIVRQCVEEIERRGMEEVGIYRVSGVATDIQALKAAFDSNNKDVSVMMREMDVNAIAGTLKLYFRELPEPLFTDELYPNFAGGIALSDSVAKESCMVNLLLSLPEPNFVTFLFLLDHLKRVAEIESINKMSLHNLATVFGPTLLRPSEKDSKISNSSQPISMNDSWSLEVMAQVQVLLYFLQLESIPTPDSKRQSLLFSTEV</sequence>
<dbReference type="GO" id="GO:0030424">
    <property type="term" value="C:axon"/>
    <property type="evidence" value="ECO:0007669"/>
    <property type="project" value="UniProtKB-SubCell"/>
</dbReference>
<dbReference type="InterPro" id="IPR001331">
    <property type="entry name" value="GDS_CDC24_CS"/>
</dbReference>
<evidence type="ECO:0000259" key="9">
    <source>
        <dbReference type="PROSITE" id="PS50004"/>
    </source>
</evidence>
<dbReference type="Pfam" id="PF00621">
    <property type="entry name" value="RhoGEF"/>
    <property type="match status" value="1"/>
</dbReference>
<keyword evidence="5" id="KW-0770">Synapse</keyword>
<dbReference type="InterPro" id="IPR001849">
    <property type="entry name" value="PH_domain"/>
</dbReference>
<dbReference type="PANTHER" id="PTHR23182:SF3">
    <property type="entry name" value="BREAKPOINT CLUSTER REGION PROTEIN"/>
    <property type="match status" value="1"/>
</dbReference>
<dbReference type="GO" id="GO:0016020">
    <property type="term" value="C:membrane"/>
    <property type="evidence" value="ECO:0007669"/>
    <property type="project" value="TreeGrafter"/>
</dbReference>
<dbReference type="Gene3D" id="2.60.40.150">
    <property type="entry name" value="C2 domain"/>
    <property type="match status" value="1"/>
</dbReference>
<dbReference type="FunFam" id="1.10.555.10:FF:000004">
    <property type="entry name" value="active breakpoint cluster region-related protein-like"/>
    <property type="match status" value="1"/>
</dbReference>
<evidence type="ECO:0000259" key="10">
    <source>
        <dbReference type="PROSITE" id="PS50010"/>
    </source>
</evidence>
<feature type="domain" description="Rho-GAP" evidence="11">
    <location>
        <begin position="1096"/>
        <end position="1289"/>
    </location>
</feature>
<comment type="subcellular location">
    <subcellularLocation>
        <location evidence="1">Cell projection</location>
        <location evidence="1">Axon</location>
    </subcellularLocation>
    <subcellularLocation>
        <location evidence="2">Cell projection</location>
        <location evidence="2">Dendritic spine</location>
    </subcellularLocation>
</comment>
<dbReference type="SUPFAM" id="SSF48350">
    <property type="entry name" value="GTPase activation domain, GAP"/>
    <property type="match status" value="1"/>
</dbReference>
<dbReference type="InterPro" id="IPR015123">
    <property type="entry name" value="Bcr-Abl_oncoprot_oligo"/>
</dbReference>
<dbReference type="SMART" id="SM00324">
    <property type="entry name" value="RhoGAP"/>
    <property type="match status" value="1"/>
</dbReference>
<feature type="region of interest" description="Disordered" evidence="7">
    <location>
        <begin position="331"/>
        <end position="415"/>
    </location>
</feature>
<evidence type="ECO:0000256" key="4">
    <source>
        <dbReference type="ARBA" id="ARBA00022658"/>
    </source>
</evidence>
<accession>A0A3Q3STD8</accession>
<dbReference type="PROSITE" id="PS50238">
    <property type="entry name" value="RHOGAP"/>
    <property type="match status" value="1"/>
</dbReference>
<dbReference type="InterPro" id="IPR000219">
    <property type="entry name" value="DH_dom"/>
</dbReference>
<feature type="domain" description="C2" evidence="9">
    <location>
        <begin position="920"/>
        <end position="1047"/>
    </location>
</feature>
<organism evidence="12 13">
    <name type="scientific">Mastacembelus armatus</name>
    <name type="common">zig-zag eel</name>
    <dbReference type="NCBI Taxonomy" id="205130"/>
    <lineage>
        <taxon>Eukaryota</taxon>
        <taxon>Metazoa</taxon>
        <taxon>Chordata</taxon>
        <taxon>Craniata</taxon>
        <taxon>Vertebrata</taxon>
        <taxon>Euteleostomi</taxon>
        <taxon>Actinopterygii</taxon>
        <taxon>Neopterygii</taxon>
        <taxon>Teleostei</taxon>
        <taxon>Neoteleostei</taxon>
        <taxon>Acanthomorphata</taxon>
        <taxon>Anabantaria</taxon>
        <taxon>Synbranchiformes</taxon>
        <taxon>Mastacembelidae</taxon>
        <taxon>Mastacembelus</taxon>
    </lineage>
</organism>
<evidence type="ECO:0000259" key="8">
    <source>
        <dbReference type="PROSITE" id="PS50003"/>
    </source>
</evidence>
<keyword evidence="6" id="KW-0966">Cell projection</keyword>
<dbReference type="SUPFAM" id="SSF48065">
    <property type="entry name" value="DBL homology domain (DH-domain)"/>
    <property type="match status" value="1"/>
</dbReference>